<dbReference type="Proteomes" id="UP001595812">
    <property type="component" value="Unassembled WGS sequence"/>
</dbReference>
<dbReference type="EMBL" id="JBHSAT010000004">
    <property type="protein sequence ID" value="MFC3876802.1"/>
    <property type="molecule type" value="Genomic_DNA"/>
</dbReference>
<comment type="caution">
    <text evidence="2">The sequence shown here is derived from an EMBL/GenBank/DDBJ whole genome shotgun (WGS) entry which is preliminary data.</text>
</comment>
<proteinExistence type="predicted"/>
<dbReference type="InterPro" id="IPR007712">
    <property type="entry name" value="RelE/ParE_toxin"/>
</dbReference>
<evidence type="ECO:0000313" key="2">
    <source>
        <dbReference type="EMBL" id="MFC3876802.1"/>
    </source>
</evidence>
<keyword evidence="3" id="KW-1185">Reference proteome</keyword>
<dbReference type="InterPro" id="IPR035093">
    <property type="entry name" value="RelE/ParE_toxin_dom_sf"/>
</dbReference>
<name>A0ABV8AFM5_9FLAO</name>
<protein>
    <submittedName>
        <fullName evidence="2">Type II toxin-antitoxin system RelE/ParE family toxin</fullName>
    </submittedName>
</protein>
<dbReference type="Pfam" id="PF05016">
    <property type="entry name" value="ParE_toxin"/>
    <property type="match status" value="1"/>
</dbReference>
<gene>
    <name evidence="2" type="ORF">ACFOSX_06110</name>
</gene>
<reference evidence="3" key="1">
    <citation type="journal article" date="2019" name="Int. J. Syst. Evol. Microbiol.">
        <title>The Global Catalogue of Microorganisms (GCM) 10K type strain sequencing project: providing services to taxonomists for standard genome sequencing and annotation.</title>
        <authorList>
            <consortium name="The Broad Institute Genomics Platform"/>
            <consortium name="The Broad Institute Genome Sequencing Center for Infectious Disease"/>
            <person name="Wu L."/>
            <person name="Ma J."/>
        </authorList>
    </citation>
    <scope>NUCLEOTIDE SEQUENCE [LARGE SCALE GENOMIC DNA]</scope>
    <source>
        <strain evidence="3">CECT 8979</strain>
    </source>
</reference>
<keyword evidence="1" id="KW-1277">Toxin-antitoxin system</keyword>
<organism evidence="2 3">
    <name type="scientific">Winogradskyella maritima</name>
    <dbReference type="NCBI Taxonomy" id="1517766"/>
    <lineage>
        <taxon>Bacteria</taxon>
        <taxon>Pseudomonadati</taxon>
        <taxon>Bacteroidota</taxon>
        <taxon>Flavobacteriia</taxon>
        <taxon>Flavobacteriales</taxon>
        <taxon>Flavobacteriaceae</taxon>
        <taxon>Winogradskyella</taxon>
    </lineage>
</organism>
<accession>A0ABV8AFM5</accession>
<sequence>MDVNYSISDEAQRELYKASCYFKYIEKEDAFFEDLMNQLRLIQRMPYSFQIRYRDVRIVQLEYFAYTIHYRVFDDGIYIVRLLQQSQDF</sequence>
<dbReference type="Gene3D" id="3.30.2310.20">
    <property type="entry name" value="RelE-like"/>
    <property type="match status" value="1"/>
</dbReference>
<evidence type="ECO:0000313" key="3">
    <source>
        <dbReference type="Proteomes" id="UP001595812"/>
    </source>
</evidence>
<dbReference type="RefSeq" id="WP_386098051.1">
    <property type="nucleotide sequence ID" value="NZ_JBHSAT010000004.1"/>
</dbReference>
<evidence type="ECO:0000256" key="1">
    <source>
        <dbReference type="ARBA" id="ARBA00022649"/>
    </source>
</evidence>